<evidence type="ECO:0000256" key="1">
    <source>
        <dbReference type="ARBA" id="ARBA00022967"/>
    </source>
</evidence>
<dbReference type="SUPFAM" id="SSF56784">
    <property type="entry name" value="HAD-like"/>
    <property type="match status" value="1"/>
</dbReference>
<evidence type="ECO:0000256" key="2">
    <source>
        <dbReference type="SAM" id="Phobius"/>
    </source>
</evidence>
<keyword evidence="2" id="KW-0812">Transmembrane</keyword>
<comment type="caution">
    <text evidence="3">The sequence shown here is derived from an EMBL/GenBank/DDBJ whole genome shotgun (WGS) entry which is preliminary data.</text>
</comment>
<organism evidence="3">
    <name type="scientific">marine sediment metagenome</name>
    <dbReference type="NCBI Taxonomy" id="412755"/>
    <lineage>
        <taxon>unclassified sequences</taxon>
        <taxon>metagenomes</taxon>
        <taxon>ecological metagenomes</taxon>
    </lineage>
</organism>
<gene>
    <name evidence="3" type="ORF">S06H3_06747</name>
</gene>
<keyword evidence="2" id="KW-1133">Transmembrane helix</keyword>
<dbReference type="AlphaFoldDB" id="X1KWU2"/>
<evidence type="ECO:0000313" key="3">
    <source>
        <dbReference type="EMBL" id="GAH94629.1"/>
    </source>
</evidence>
<dbReference type="GO" id="GO:0055070">
    <property type="term" value="P:copper ion homeostasis"/>
    <property type="evidence" value="ECO:0007669"/>
    <property type="project" value="TreeGrafter"/>
</dbReference>
<dbReference type="Gene3D" id="3.40.50.1000">
    <property type="entry name" value="HAD superfamily/HAD-like"/>
    <property type="match status" value="1"/>
</dbReference>
<dbReference type="GO" id="GO:0016020">
    <property type="term" value="C:membrane"/>
    <property type="evidence" value="ECO:0007669"/>
    <property type="project" value="TreeGrafter"/>
</dbReference>
<dbReference type="InterPro" id="IPR023214">
    <property type="entry name" value="HAD_sf"/>
</dbReference>
<reference evidence="3" key="1">
    <citation type="journal article" date="2014" name="Front. Microbiol.">
        <title>High frequency of phylogenetically diverse reductive dehalogenase-homologous genes in deep subseafloor sedimentary metagenomes.</title>
        <authorList>
            <person name="Kawai M."/>
            <person name="Futagami T."/>
            <person name="Toyoda A."/>
            <person name="Takaki Y."/>
            <person name="Nishi S."/>
            <person name="Hori S."/>
            <person name="Arai W."/>
            <person name="Tsubouchi T."/>
            <person name="Morono Y."/>
            <person name="Uchiyama I."/>
            <person name="Ito T."/>
            <person name="Fujiyama A."/>
            <person name="Inagaki F."/>
            <person name="Takami H."/>
        </authorList>
    </citation>
    <scope>NUCLEOTIDE SEQUENCE</scope>
    <source>
        <strain evidence="3">Expedition CK06-06</strain>
    </source>
</reference>
<feature type="transmembrane region" description="Helical" evidence="2">
    <location>
        <begin position="40"/>
        <end position="59"/>
    </location>
</feature>
<dbReference type="GO" id="GO:0043682">
    <property type="term" value="F:P-type divalent copper transporter activity"/>
    <property type="evidence" value="ECO:0007669"/>
    <property type="project" value="TreeGrafter"/>
</dbReference>
<dbReference type="InterPro" id="IPR036412">
    <property type="entry name" value="HAD-like_sf"/>
</dbReference>
<dbReference type="PANTHER" id="PTHR43520:SF8">
    <property type="entry name" value="P-TYPE CU(+) TRANSPORTER"/>
    <property type="match status" value="1"/>
</dbReference>
<dbReference type="EMBL" id="BARV01002657">
    <property type="protein sequence ID" value="GAH94629.1"/>
    <property type="molecule type" value="Genomic_DNA"/>
</dbReference>
<sequence>MSYYQVTGKKDITLTGGDIKGVLKSIILSRNTIRVIKQNLFWAFSYNSILIPVAAGVLYPSFRILISPIFAAAAMAISSISVISNSLRLRRIPLK</sequence>
<keyword evidence="2" id="KW-0472">Membrane</keyword>
<protein>
    <submittedName>
        <fullName evidence="3">Uncharacterized protein</fullName>
    </submittedName>
</protein>
<keyword evidence="1" id="KW-1278">Translocase</keyword>
<dbReference type="PANTHER" id="PTHR43520">
    <property type="entry name" value="ATP7, ISOFORM B"/>
    <property type="match status" value="1"/>
</dbReference>
<feature type="transmembrane region" description="Helical" evidence="2">
    <location>
        <begin position="65"/>
        <end position="87"/>
    </location>
</feature>
<name>X1KWU2_9ZZZZ</name>
<proteinExistence type="predicted"/>
<dbReference type="GO" id="GO:0005507">
    <property type="term" value="F:copper ion binding"/>
    <property type="evidence" value="ECO:0007669"/>
    <property type="project" value="TreeGrafter"/>
</dbReference>
<accession>X1KWU2</accession>